<dbReference type="AlphaFoldDB" id="A0A7W7Q2Z7"/>
<evidence type="ECO:0000256" key="1">
    <source>
        <dbReference type="SAM" id="Phobius"/>
    </source>
</evidence>
<keyword evidence="1" id="KW-0472">Membrane</keyword>
<name>A0A7W7Q2Z7_9PSEU</name>
<dbReference type="Proteomes" id="UP000520767">
    <property type="component" value="Unassembled WGS sequence"/>
</dbReference>
<evidence type="ECO:0000313" key="3">
    <source>
        <dbReference type="Proteomes" id="UP000520767"/>
    </source>
</evidence>
<feature type="transmembrane region" description="Helical" evidence="1">
    <location>
        <begin position="26"/>
        <end position="50"/>
    </location>
</feature>
<evidence type="ECO:0000313" key="2">
    <source>
        <dbReference type="EMBL" id="MBB4906107.1"/>
    </source>
</evidence>
<organism evidence="2 3">
    <name type="scientific">Actinophytocola algeriensis</name>
    <dbReference type="NCBI Taxonomy" id="1768010"/>
    <lineage>
        <taxon>Bacteria</taxon>
        <taxon>Bacillati</taxon>
        <taxon>Actinomycetota</taxon>
        <taxon>Actinomycetes</taxon>
        <taxon>Pseudonocardiales</taxon>
        <taxon>Pseudonocardiaceae</taxon>
    </lineage>
</organism>
<accession>A0A7W7Q2Z7</accession>
<sequence>MDAVQVRLQYHEHEQVGEQMGFAQRVLAGLVTMVTVALGLSLAVAGPAAADTGTWKPYGNTNPITSSPSTWSCSSTKTLAPNVGAQVCVIRSPSGVSVQGAIIVRNNRSSLFETDASVRLTGYPSGDALGVWDCPRSGVAKNSWSVCYGDTLVHQGDRAFAKGYANDVYLGSTRNI</sequence>
<dbReference type="EMBL" id="JACHJQ010000002">
    <property type="protein sequence ID" value="MBB4906107.1"/>
    <property type="molecule type" value="Genomic_DNA"/>
</dbReference>
<comment type="caution">
    <text evidence="2">The sequence shown here is derived from an EMBL/GenBank/DDBJ whole genome shotgun (WGS) entry which is preliminary data.</text>
</comment>
<keyword evidence="1" id="KW-1133">Transmembrane helix</keyword>
<dbReference type="RefSeq" id="WP_184810232.1">
    <property type="nucleotide sequence ID" value="NZ_JACHJQ010000002.1"/>
</dbReference>
<keyword evidence="3" id="KW-1185">Reference proteome</keyword>
<proteinExistence type="predicted"/>
<reference evidence="2 3" key="1">
    <citation type="submission" date="2020-08" db="EMBL/GenBank/DDBJ databases">
        <title>Genomic Encyclopedia of Type Strains, Phase III (KMG-III): the genomes of soil and plant-associated and newly described type strains.</title>
        <authorList>
            <person name="Whitman W."/>
        </authorList>
    </citation>
    <scope>NUCLEOTIDE SEQUENCE [LARGE SCALE GENOMIC DNA]</scope>
    <source>
        <strain evidence="2 3">CECT 8960</strain>
    </source>
</reference>
<keyword evidence="1" id="KW-0812">Transmembrane</keyword>
<protein>
    <submittedName>
        <fullName evidence="2">Uncharacterized protein</fullName>
    </submittedName>
</protein>
<gene>
    <name evidence="2" type="ORF">FHR82_002324</name>
</gene>